<dbReference type="InterPro" id="IPR006311">
    <property type="entry name" value="TAT_signal"/>
</dbReference>
<protein>
    <submittedName>
        <fullName evidence="4">Agmatine deiminase</fullName>
        <ecNumber evidence="4">3.5.3.12</ecNumber>
    </submittedName>
</protein>
<dbReference type="Proteomes" id="UP001185069">
    <property type="component" value="Unassembled WGS sequence"/>
</dbReference>
<dbReference type="Gene3D" id="3.75.10.10">
    <property type="entry name" value="L-arginine/glycine Amidinotransferase, Chain A"/>
    <property type="match status" value="1"/>
</dbReference>
<comment type="caution">
    <text evidence="4">The sequence shown here is derived from an EMBL/GenBank/DDBJ whole genome shotgun (WGS) entry which is preliminary data.</text>
</comment>
<feature type="region of interest" description="Disordered" evidence="2">
    <location>
        <begin position="28"/>
        <end position="48"/>
    </location>
</feature>
<dbReference type="EC" id="3.5.3.12" evidence="4"/>
<sequence length="385" mass="41165">MISRRRMLTAAAPLLGLGLLGCAPTGSTPATGQAGPAGSTNETDKPVKLNPDRIFNAEWETHQKTFMSWPNRQIWGKDLAYVRDDIAKVARAITQFEEVVMLASPGEEAEARYQCGSGVTVLTLGVDDLWSRDTVPVFVNGAGGLRGVDFNFNGWGNKQQHGNDGGVAKALLAALGMPRIQTPIVAEAGSLETDGQGTLLVTKSSMLNDNRNPGMSLEQLDAGLKDLLGVSKVIWFDGVYGQDITDAHVDSLARFTAPGKVLLDVPGEGAPVDDWSRSSEQARSLLQDSRDANGRAFEIIDLPQPDFSKIRGQDDDFLASYVNFYVANGAVLLPQFGDKKADQRAQGILQDHFPGRKVIALDIDTIASGGGGIHCATHDLPVVAV</sequence>
<evidence type="ECO:0000313" key="4">
    <source>
        <dbReference type="EMBL" id="MDR6269928.1"/>
    </source>
</evidence>
<evidence type="ECO:0000256" key="3">
    <source>
        <dbReference type="SAM" id="SignalP"/>
    </source>
</evidence>
<evidence type="ECO:0000313" key="5">
    <source>
        <dbReference type="Proteomes" id="UP001185069"/>
    </source>
</evidence>
<keyword evidence="1 4" id="KW-0378">Hydrolase</keyword>
<dbReference type="SUPFAM" id="SSF55909">
    <property type="entry name" value="Pentein"/>
    <property type="match status" value="1"/>
</dbReference>
<organism evidence="4 5">
    <name type="scientific">Arthrobacter russicus</name>
    <dbReference type="NCBI Taxonomy" id="172040"/>
    <lineage>
        <taxon>Bacteria</taxon>
        <taxon>Bacillati</taxon>
        <taxon>Actinomycetota</taxon>
        <taxon>Actinomycetes</taxon>
        <taxon>Micrococcales</taxon>
        <taxon>Micrococcaceae</taxon>
        <taxon>Arthrobacter</taxon>
    </lineage>
</organism>
<dbReference type="GO" id="GO:0047632">
    <property type="term" value="F:agmatine deiminase activity"/>
    <property type="evidence" value="ECO:0007669"/>
    <property type="project" value="UniProtKB-EC"/>
</dbReference>
<dbReference type="PROSITE" id="PS51318">
    <property type="entry name" value="TAT"/>
    <property type="match status" value="1"/>
</dbReference>
<dbReference type="RefSeq" id="WP_309798642.1">
    <property type="nucleotide sequence ID" value="NZ_BAAAHY010000005.1"/>
</dbReference>
<reference evidence="4 5" key="1">
    <citation type="submission" date="2023-07" db="EMBL/GenBank/DDBJ databases">
        <title>Sequencing the genomes of 1000 actinobacteria strains.</title>
        <authorList>
            <person name="Klenk H.-P."/>
        </authorList>
    </citation>
    <scope>NUCLEOTIDE SEQUENCE [LARGE SCALE GENOMIC DNA]</scope>
    <source>
        <strain evidence="4 5">DSM 14555</strain>
    </source>
</reference>
<evidence type="ECO:0000256" key="2">
    <source>
        <dbReference type="SAM" id="MobiDB-lite"/>
    </source>
</evidence>
<keyword evidence="3" id="KW-0732">Signal</keyword>
<name>A0ABU1JBX2_9MICC</name>
<dbReference type="PANTHER" id="PTHR31377:SF0">
    <property type="entry name" value="AGMATINE DEIMINASE-RELATED"/>
    <property type="match status" value="1"/>
</dbReference>
<evidence type="ECO:0000256" key="1">
    <source>
        <dbReference type="ARBA" id="ARBA00022801"/>
    </source>
</evidence>
<dbReference type="Pfam" id="PF04371">
    <property type="entry name" value="PAD_porph"/>
    <property type="match status" value="1"/>
</dbReference>
<keyword evidence="5" id="KW-1185">Reference proteome</keyword>
<dbReference type="PROSITE" id="PS51257">
    <property type="entry name" value="PROKAR_LIPOPROTEIN"/>
    <property type="match status" value="1"/>
</dbReference>
<feature type="signal peptide" evidence="3">
    <location>
        <begin position="1"/>
        <end position="23"/>
    </location>
</feature>
<proteinExistence type="predicted"/>
<dbReference type="EMBL" id="JAVDQF010000001">
    <property type="protein sequence ID" value="MDR6269928.1"/>
    <property type="molecule type" value="Genomic_DNA"/>
</dbReference>
<feature type="chain" id="PRO_5046471092" evidence="3">
    <location>
        <begin position="24"/>
        <end position="385"/>
    </location>
</feature>
<dbReference type="InterPro" id="IPR007466">
    <property type="entry name" value="Peptidyl-Arg-deiminase_porph"/>
</dbReference>
<dbReference type="PANTHER" id="PTHR31377">
    <property type="entry name" value="AGMATINE DEIMINASE-RELATED"/>
    <property type="match status" value="1"/>
</dbReference>
<gene>
    <name evidence="4" type="ORF">JOE69_002166</name>
</gene>
<accession>A0ABU1JBX2</accession>